<name>A0A4P6JZS3_KTERU</name>
<dbReference type="SUPFAM" id="SSF47413">
    <property type="entry name" value="lambda repressor-like DNA-binding domains"/>
    <property type="match status" value="1"/>
</dbReference>
<sequence length="446" mass="49839">MRKAEIAAKIGISKNTMSRYIQGSHPVPNHIRQRFADVLGIPEALLFPPQVSPSPQQHLSLLQASMNPSGVIIQSEKGRFDITQKEEEGFMDPARRNILMKTVTAAAVFAGEQLAAPSAQELVERLSRIFGSAPPHLIDKQSVEYLQLRLERSWADQRARHLPPQALLRYLLKDLSELTNLLERSLPLSLRPRIVTITGATALLAGILSYEAWNDAQSQSFYQIAINAARETENPALEAVAWGWNSLLAQYSGHPEQALHYVQHGLISQAQVHQEIVGWLAAIEAELYATLGNARASLQALQRASEIKGEPGRNWGETFWAHFEPSQYRGYQGICYLRLAQNEPAKRRYVDRAQEVLQGTLEELDRSTRHRRPTLIVDVATTYALQDKKEQALQYALQAAQSLSETRFISRVPVLRLQSLQAFLCHVGASPTELGALDAAMKHLSL</sequence>
<dbReference type="InterPro" id="IPR001387">
    <property type="entry name" value="Cro/C1-type_HTH"/>
</dbReference>
<dbReference type="GO" id="GO:0003677">
    <property type="term" value="F:DNA binding"/>
    <property type="evidence" value="ECO:0007669"/>
    <property type="project" value="InterPro"/>
</dbReference>
<feature type="domain" description="HTH cro/C1-type" evidence="1">
    <location>
        <begin position="4"/>
        <end position="46"/>
    </location>
</feature>
<dbReference type="CDD" id="cd00093">
    <property type="entry name" value="HTH_XRE"/>
    <property type="match status" value="1"/>
</dbReference>
<dbReference type="AlphaFoldDB" id="A0A4P6JZS3"/>
<keyword evidence="3" id="KW-1185">Reference proteome</keyword>
<gene>
    <name evidence="2" type="ORF">EPA93_36300</name>
</gene>
<evidence type="ECO:0000313" key="3">
    <source>
        <dbReference type="Proteomes" id="UP000290365"/>
    </source>
</evidence>
<dbReference type="InterPro" id="IPR010982">
    <property type="entry name" value="Lambda_DNA-bd_dom_sf"/>
</dbReference>
<dbReference type="InterPro" id="IPR011990">
    <property type="entry name" value="TPR-like_helical_dom_sf"/>
</dbReference>
<proteinExistence type="predicted"/>
<dbReference type="Proteomes" id="UP000290365">
    <property type="component" value="Chromosome"/>
</dbReference>
<protein>
    <submittedName>
        <fullName evidence="2">XRE family transcriptional regulator</fullName>
    </submittedName>
</protein>
<organism evidence="2 3">
    <name type="scientific">Ktedonosporobacter rubrisoli</name>
    <dbReference type="NCBI Taxonomy" id="2509675"/>
    <lineage>
        <taxon>Bacteria</taxon>
        <taxon>Bacillati</taxon>
        <taxon>Chloroflexota</taxon>
        <taxon>Ktedonobacteria</taxon>
        <taxon>Ktedonobacterales</taxon>
        <taxon>Ktedonosporobacteraceae</taxon>
        <taxon>Ktedonosporobacter</taxon>
    </lineage>
</organism>
<dbReference type="SUPFAM" id="SSF48452">
    <property type="entry name" value="TPR-like"/>
    <property type="match status" value="1"/>
</dbReference>
<dbReference type="KEGG" id="kbs:EPA93_36300"/>
<reference evidence="2 3" key="1">
    <citation type="submission" date="2019-01" db="EMBL/GenBank/DDBJ databases">
        <title>Ktedonosporobacter rubrisoli SCAWS-G2.</title>
        <authorList>
            <person name="Huang Y."/>
            <person name="Yan B."/>
        </authorList>
    </citation>
    <scope>NUCLEOTIDE SEQUENCE [LARGE SCALE GENOMIC DNA]</scope>
    <source>
        <strain evidence="2 3">SCAWS-G2</strain>
    </source>
</reference>
<evidence type="ECO:0000259" key="1">
    <source>
        <dbReference type="PROSITE" id="PS50943"/>
    </source>
</evidence>
<dbReference type="PROSITE" id="PS50943">
    <property type="entry name" value="HTH_CROC1"/>
    <property type="match status" value="1"/>
</dbReference>
<evidence type="ECO:0000313" key="2">
    <source>
        <dbReference type="EMBL" id="QBD81145.1"/>
    </source>
</evidence>
<dbReference type="EMBL" id="CP035758">
    <property type="protein sequence ID" value="QBD81145.1"/>
    <property type="molecule type" value="Genomic_DNA"/>
</dbReference>
<accession>A0A4P6JZS3</accession>